<dbReference type="Gene3D" id="3.30.2090.10">
    <property type="entry name" value="Multidrug efflux transporter AcrB TolC docking domain, DN and DC subdomains"/>
    <property type="match status" value="1"/>
</dbReference>
<dbReference type="SUPFAM" id="SSF82866">
    <property type="entry name" value="Multidrug efflux transporter AcrB transmembrane domain"/>
    <property type="match status" value="1"/>
</dbReference>
<accession>A0ABU8YH06</accession>
<protein>
    <submittedName>
        <fullName evidence="2">Efflux RND transporter permease subunit</fullName>
    </submittedName>
</protein>
<keyword evidence="1" id="KW-1133">Transmembrane helix</keyword>
<dbReference type="Pfam" id="PF00873">
    <property type="entry name" value="ACR_tran"/>
    <property type="match status" value="1"/>
</dbReference>
<proteinExistence type="predicted"/>
<dbReference type="InterPro" id="IPR001036">
    <property type="entry name" value="Acrflvin-R"/>
</dbReference>
<feature type="transmembrane region" description="Helical" evidence="1">
    <location>
        <begin position="89"/>
        <end position="108"/>
    </location>
</feature>
<dbReference type="InterPro" id="IPR027463">
    <property type="entry name" value="AcrB_DN_DC_subdom"/>
</dbReference>
<dbReference type="PRINTS" id="PR00702">
    <property type="entry name" value="ACRIFLAVINRP"/>
</dbReference>
<sequence length="266" mass="28245">MSLLYVASSSGQQVPLSAIAQISENVGSLTVAHLAGIPSATISFDVAPGVSLNQATDAIKQAAQAILPTTVTPSFQGSAQAFQQSFNDLGLLLLVSILVIYLILGILYEDFIHPITILSGLPSAGFGALLTLVIFDVELNVYSFIGIILLVGIVKKNGIMMVDFAVEAQRKEGKNPMDAIFAACLTRFCPIMMTTAAALMGTLPIALGLGDGSEARRPLGIAIVGGLLFSQIVTLYLTPVVYTYMEALRHKRSKNQQSQVFSPQKN</sequence>
<dbReference type="PANTHER" id="PTHR32063:SF21">
    <property type="entry name" value="MULTIDRUG RESISTANCE PROTEIN MDTB"/>
    <property type="match status" value="1"/>
</dbReference>
<dbReference type="Gene3D" id="3.30.70.1440">
    <property type="entry name" value="Multidrug efflux transporter AcrB pore domain"/>
    <property type="match status" value="1"/>
</dbReference>
<evidence type="ECO:0000313" key="3">
    <source>
        <dbReference type="Proteomes" id="UP001384579"/>
    </source>
</evidence>
<name>A0ABU8YH06_9CYAN</name>
<keyword evidence="3" id="KW-1185">Reference proteome</keyword>
<gene>
    <name evidence="2" type="ORF">WMG39_02130</name>
</gene>
<feature type="transmembrane region" description="Helical" evidence="1">
    <location>
        <begin position="219"/>
        <end position="244"/>
    </location>
</feature>
<keyword evidence="1" id="KW-0472">Membrane</keyword>
<feature type="transmembrane region" description="Helical" evidence="1">
    <location>
        <begin position="141"/>
        <end position="158"/>
    </location>
</feature>
<dbReference type="RefSeq" id="WP_340518358.1">
    <property type="nucleotide sequence ID" value="NZ_JBBLXS010000015.1"/>
</dbReference>
<dbReference type="PANTHER" id="PTHR32063">
    <property type="match status" value="1"/>
</dbReference>
<organism evidence="2 3">
    <name type="scientific">Microcoleus anatoxicus PTRS2</name>
    <dbReference type="NCBI Taxonomy" id="2705321"/>
    <lineage>
        <taxon>Bacteria</taxon>
        <taxon>Bacillati</taxon>
        <taxon>Cyanobacteriota</taxon>
        <taxon>Cyanophyceae</taxon>
        <taxon>Oscillatoriophycideae</taxon>
        <taxon>Oscillatoriales</taxon>
        <taxon>Microcoleaceae</taxon>
        <taxon>Microcoleus</taxon>
        <taxon>Microcoleus anatoxicus</taxon>
    </lineage>
</organism>
<dbReference type="Gene3D" id="1.20.1640.10">
    <property type="entry name" value="Multidrug efflux transporter AcrB transmembrane domain"/>
    <property type="match status" value="1"/>
</dbReference>
<evidence type="ECO:0000256" key="1">
    <source>
        <dbReference type="SAM" id="Phobius"/>
    </source>
</evidence>
<feature type="transmembrane region" description="Helical" evidence="1">
    <location>
        <begin position="179"/>
        <end position="207"/>
    </location>
</feature>
<reference evidence="2 3" key="1">
    <citation type="journal article" date="2020" name="Harmful Algae">
        <title>Molecular and morphological characterization of a novel dihydroanatoxin-a producing Microcoleus species (cyanobacteria) from the Russian River, California, USA.</title>
        <authorList>
            <person name="Conklin K.Y."/>
            <person name="Stancheva R."/>
            <person name="Otten T.G."/>
            <person name="Fadness R."/>
            <person name="Boyer G.L."/>
            <person name="Read B."/>
            <person name="Zhang X."/>
            <person name="Sheath R.G."/>
        </authorList>
    </citation>
    <scope>NUCLEOTIDE SEQUENCE [LARGE SCALE GENOMIC DNA]</scope>
    <source>
        <strain evidence="2 3">PTRS2</strain>
    </source>
</reference>
<evidence type="ECO:0000313" key="2">
    <source>
        <dbReference type="EMBL" id="MEK0183640.1"/>
    </source>
</evidence>
<dbReference type="EMBL" id="JBBLXS010000015">
    <property type="protein sequence ID" value="MEK0183640.1"/>
    <property type="molecule type" value="Genomic_DNA"/>
</dbReference>
<dbReference type="Proteomes" id="UP001384579">
    <property type="component" value="Unassembled WGS sequence"/>
</dbReference>
<comment type="caution">
    <text evidence="2">The sequence shown here is derived from an EMBL/GenBank/DDBJ whole genome shotgun (WGS) entry which is preliminary data.</text>
</comment>
<keyword evidence="1" id="KW-0812">Transmembrane</keyword>